<proteinExistence type="predicted"/>
<dbReference type="EMBL" id="BAAAFZ010000050">
    <property type="protein sequence ID" value="GAA0591011.1"/>
    <property type="molecule type" value="Genomic_DNA"/>
</dbReference>
<accession>A0ABP3QHC9</accession>
<comment type="caution">
    <text evidence="1">The sequence shown here is derived from an EMBL/GenBank/DDBJ whole genome shotgun (WGS) entry which is preliminary data.</text>
</comment>
<sequence length="175" mass="17080">MLLAAAVAPVACGESRDRARVAALEAGIASAQASLAAMSADAPAAPSFSQASSGAPAPVRPAPAQVVARFPAGAKPLAAAELFGAGPDALVRWFGEPDLRRAEGDAEVMLFLGPGCALDVVFYAAAGGAKRVAHASARADGPAAVTEADCLRSIGDGGARGGVGGAVAAGHTPRR</sequence>
<organism evidence="1 2">
    <name type="scientific">Craurococcus roseus</name>
    <dbReference type="NCBI Taxonomy" id="77585"/>
    <lineage>
        <taxon>Bacteria</taxon>
        <taxon>Pseudomonadati</taxon>
        <taxon>Pseudomonadota</taxon>
        <taxon>Alphaproteobacteria</taxon>
        <taxon>Acetobacterales</taxon>
        <taxon>Acetobacteraceae</taxon>
        <taxon>Craurococcus</taxon>
    </lineage>
</organism>
<name>A0ABP3QHC9_9PROT</name>
<evidence type="ECO:0000313" key="1">
    <source>
        <dbReference type="EMBL" id="GAA0591011.1"/>
    </source>
</evidence>
<dbReference type="RefSeq" id="WP_343896348.1">
    <property type="nucleotide sequence ID" value="NZ_BAAAFZ010000050.1"/>
</dbReference>
<protein>
    <submittedName>
        <fullName evidence="1">Uncharacterized protein</fullName>
    </submittedName>
</protein>
<evidence type="ECO:0000313" key="2">
    <source>
        <dbReference type="Proteomes" id="UP001501588"/>
    </source>
</evidence>
<reference evidence="2" key="1">
    <citation type="journal article" date="2019" name="Int. J. Syst. Evol. Microbiol.">
        <title>The Global Catalogue of Microorganisms (GCM) 10K type strain sequencing project: providing services to taxonomists for standard genome sequencing and annotation.</title>
        <authorList>
            <consortium name="The Broad Institute Genomics Platform"/>
            <consortium name="The Broad Institute Genome Sequencing Center for Infectious Disease"/>
            <person name="Wu L."/>
            <person name="Ma J."/>
        </authorList>
    </citation>
    <scope>NUCLEOTIDE SEQUENCE [LARGE SCALE GENOMIC DNA]</scope>
    <source>
        <strain evidence="2">JCM 9933</strain>
    </source>
</reference>
<dbReference type="Proteomes" id="UP001501588">
    <property type="component" value="Unassembled WGS sequence"/>
</dbReference>
<gene>
    <name evidence="1" type="ORF">GCM10009416_31810</name>
</gene>
<keyword evidence="2" id="KW-1185">Reference proteome</keyword>